<feature type="transmembrane region" description="Helical" evidence="7">
    <location>
        <begin position="123"/>
        <end position="144"/>
    </location>
</feature>
<feature type="transmembrane region" description="Helical" evidence="7">
    <location>
        <begin position="177"/>
        <end position="204"/>
    </location>
</feature>
<dbReference type="PANTHER" id="PTHR30213:SF0">
    <property type="entry name" value="UPF0761 MEMBRANE PROTEIN YIHY"/>
    <property type="match status" value="1"/>
</dbReference>
<organism evidence="8 9">
    <name type="scientific">Oceaniovalibus guishaninsula JLT2003</name>
    <dbReference type="NCBI Taxonomy" id="1231392"/>
    <lineage>
        <taxon>Bacteria</taxon>
        <taxon>Pseudomonadati</taxon>
        <taxon>Pseudomonadota</taxon>
        <taxon>Alphaproteobacteria</taxon>
        <taxon>Rhodobacterales</taxon>
        <taxon>Roseobacteraceae</taxon>
        <taxon>Oceaniovalibus</taxon>
    </lineage>
</organism>
<proteinExistence type="predicted"/>
<dbReference type="Pfam" id="PF03631">
    <property type="entry name" value="Virul_fac_BrkB"/>
    <property type="match status" value="1"/>
</dbReference>
<comment type="subcellular location">
    <subcellularLocation>
        <location evidence="1">Cell membrane</location>
        <topology evidence="1">Multi-pass membrane protein</topology>
    </subcellularLocation>
</comment>
<name>K2HQT0_9RHOB</name>
<dbReference type="InterPro" id="IPR017039">
    <property type="entry name" value="Virul_fac_BrkB"/>
</dbReference>
<keyword evidence="9" id="KW-1185">Reference proteome</keyword>
<evidence type="ECO:0000256" key="3">
    <source>
        <dbReference type="ARBA" id="ARBA00022692"/>
    </source>
</evidence>
<evidence type="ECO:0000256" key="6">
    <source>
        <dbReference type="SAM" id="MobiDB-lite"/>
    </source>
</evidence>
<dbReference type="OrthoDB" id="9781030at2"/>
<feature type="transmembrane region" description="Helical" evidence="7">
    <location>
        <begin position="62"/>
        <end position="92"/>
    </location>
</feature>
<keyword evidence="4 7" id="KW-1133">Transmembrane helix</keyword>
<comment type="caution">
    <text evidence="8">The sequence shown here is derived from an EMBL/GenBank/DDBJ whole genome shotgun (WGS) entry which is preliminary data.</text>
</comment>
<evidence type="ECO:0000256" key="5">
    <source>
        <dbReference type="ARBA" id="ARBA00023136"/>
    </source>
</evidence>
<reference evidence="8 9" key="1">
    <citation type="journal article" date="2012" name="J. Bacteriol.">
        <title>Draft Genome Sequence of Oceaniovalibus guishaninsula JLT2003T.</title>
        <authorList>
            <person name="Tang K."/>
            <person name="Liu K."/>
            <person name="Jiao N."/>
        </authorList>
    </citation>
    <scope>NUCLEOTIDE SEQUENCE [LARGE SCALE GENOMIC DNA]</scope>
    <source>
        <strain evidence="8 9">JLT2003</strain>
    </source>
</reference>
<dbReference type="PIRSF" id="PIRSF035875">
    <property type="entry name" value="RNase_BN"/>
    <property type="match status" value="1"/>
</dbReference>
<gene>
    <name evidence="8" type="ORF">OCGS_0809</name>
</gene>
<dbReference type="eggNOG" id="COG1295">
    <property type="taxonomic scope" value="Bacteria"/>
</dbReference>
<keyword evidence="3 7" id="KW-0812">Transmembrane</keyword>
<dbReference type="EMBL" id="AMGO01000011">
    <property type="protein sequence ID" value="EKE45114.1"/>
    <property type="molecule type" value="Genomic_DNA"/>
</dbReference>
<feature type="transmembrane region" description="Helical" evidence="7">
    <location>
        <begin position="216"/>
        <end position="236"/>
    </location>
</feature>
<evidence type="ECO:0000256" key="2">
    <source>
        <dbReference type="ARBA" id="ARBA00022475"/>
    </source>
</evidence>
<evidence type="ECO:0000256" key="4">
    <source>
        <dbReference type="ARBA" id="ARBA00022989"/>
    </source>
</evidence>
<keyword evidence="2" id="KW-1003">Cell membrane</keyword>
<feature type="region of interest" description="Disordered" evidence="6">
    <location>
        <begin position="1"/>
        <end position="41"/>
    </location>
</feature>
<evidence type="ECO:0000256" key="1">
    <source>
        <dbReference type="ARBA" id="ARBA00004651"/>
    </source>
</evidence>
<dbReference type="RefSeq" id="WP_007425962.1">
    <property type="nucleotide sequence ID" value="NZ_AMGO01000011.1"/>
</dbReference>
<evidence type="ECO:0000256" key="7">
    <source>
        <dbReference type="SAM" id="Phobius"/>
    </source>
</evidence>
<dbReference type="STRING" id="1231392.OCGS_0809"/>
<dbReference type="PANTHER" id="PTHR30213">
    <property type="entry name" value="INNER MEMBRANE PROTEIN YHJD"/>
    <property type="match status" value="1"/>
</dbReference>
<feature type="transmembrane region" description="Helical" evidence="7">
    <location>
        <begin position="248"/>
        <end position="270"/>
    </location>
</feature>
<dbReference type="GO" id="GO:0005886">
    <property type="term" value="C:plasma membrane"/>
    <property type="evidence" value="ECO:0007669"/>
    <property type="project" value="UniProtKB-SubCell"/>
</dbReference>
<feature type="transmembrane region" description="Helical" evidence="7">
    <location>
        <begin position="282"/>
        <end position="304"/>
    </location>
</feature>
<dbReference type="Proteomes" id="UP000006765">
    <property type="component" value="Unassembled WGS sequence"/>
</dbReference>
<evidence type="ECO:0000313" key="9">
    <source>
        <dbReference type="Proteomes" id="UP000006765"/>
    </source>
</evidence>
<evidence type="ECO:0000313" key="8">
    <source>
        <dbReference type="EMBL" id="EKE45114.1"/>
    </source>
</evidence>
<protein>
    <submittedName>
        <fullName evidence="8">Ribonuclease BN</fullName>
    </submittedName>
</protein>
<feature type="region of interest" description="Disordered" evidence="6">
    <location>
        <begin position="314"/>
        <end position="342"/>
    </location>
</feature>
<accession>K2HQT0</accession>
<dbReference type="AlphaFoldDB" id="K2HQT0"/>
<dbReference type="NCBIfam" id="TIGR00765">
    <property type="entry name" value="yihY_not_rbn"/>
    <property type="match status" value="1"/>
</dbReference>
<sequence length="342" mass="36047">MARKTRARITPGAAAIRDGSRPAQNPKNAGRGRGATSPTQIPAKGWKDIALRVKDEITRDRVGLVAAGVAFYGLLAIFPGIAAVMAIAGLIVDPQEVVAQMDQLTQILPAQAAEIIIGQARDVAAGGGGGLGLAAIVGILIAIYSSSKGLGSLMQGMNIAYDEEEDRGFVMYQVTKLALTLGVIVGLLLAIAVAVGLPLILSFLPLQNFTQTVVLVLRWPLLMLIAATGLAISYRYGPSRDAPKWRWITPGAGIACILWVVGTGAFAIYVRNFANYNETFGALGGVIVLLMWLWLSAYIVLLGAEIDSEMEAQTRHDSTVGKSQPMGQRGAVKADNLGPATD</sequence>
<dbReference type="PATRIC" id="fig|1231392.3.peg.813"/>
<keyword evidence="5 7" id="KW-0472">Membrane</keyword>